<evidence type="ECO:0000256" key="1">
    <source>
        <dbReference type="SAM" id="Phobius"/>
    </source>
</evidence>
<accession>A0AAE5H7J7</accession>
<gene>
    <name evidence="2" type="ORF">BCD95_004106</name>
</gene>
<proteinExistence type="predicted"/>
<keyword evidence="1" id="KW-0472">Membrane</keyword>
<reference evidence="2" key="1">
    <citation type="submission" date="2020-06" db="EMBL/GenBank/DDBJ databases">
        <title>Genomic insights into acetone-butanol-ethanol (ABE) fermentation by sequencing solventogenic clostridia strains.</title>
        <authorList>
            <person name="Brown S."/>
        </authorList>
    </citation>
    <scope>NUCLEOTIDE SEQUENCE</scope>
    <source>
        <strain evidence="2">DJ123</strain>
    </source>
</reference>
<evidence type="ECO:0000313" key="2">
    <source>
        <dbReference type="EMBL" id="NSB15847.1"/>
    </source>
</evidence>
<name>A0AAE5H7J7_CLOBE</name>
<dbReference type="RefSeq" id="WP_077855552.1">
    <property type="nucleotide sequence ID" value="NZ_JABTDW010000001.1"/>
</dbReference>
<dbReference type="EMBL" id="JABTDW010000001">
    <property type="protein sequence ID" value="NSB15847.1"/>
    <property type="molecule type" value="Genomic_DNA"/>
</dbReference>
<organism evidence="2 3">
    <name type="scientific">Clostridium beijerinckii</name>
    <name type="common">Clostridium MP</name>
    <dbReference type="NCBI Taxonomy" id="1520"/>
    <lineage>
        <taxon>Bacteria</taxon>
        <taxon>Bacillati</taxon>
        <taxon>Bacillota</taxon>
        <taxon>Clostridia</taxon>
        <taxon>Eubacteriales</taxon>
        <taxon>Clostridiaceae</taxon>
        <taxon>Clostridium</taxon>
    </lineage>
</organism>
<evidence type="ECO:0000313" key="3">
    <source>
        <dbReference type="Proteomes" id="UP000822184"/>
    </source>
</evidence>
<comment type="caution">
    <text evidence="2">The sequence shown here is derived from an EMBL/GenBank/DDBJ whole genome shotgun (WGS) entry which is preliminary data.</text>
</comment>
<feature type="transmembrane region" description="Helical" evidence="1">
    <location>
        <begin position="21"/>
        <end position="40"/>
    </location>
</feature>
<feature type="transmembrane region" description="Helical" evidence="1">
    <location>
        <begin position="60"/>
        <end position="79"/>
    </location>
</feature>
<dbReference type="Proteomes" id="UP000822184">
    <property type="component" value="Unassembled WGS sequence"/>
</dbReference>
<keyword evidence="1" id="KW-0812">Transmembrane</keyword>
<keyword evidence="1" id="KW-1133">Transmembrane helix</keyword>
<feature type="transmembrane region" description="Helical" evidence="1">
    <location>
        <begin position="146"/>
        <end position="167"/>
    </location>
</feature>
<sequence length="173" mass="20711">MYDKDIYEKAYYFELDRIDKIHARLTIPLTLLTLIGGAIINMLPKLFKMFSLFVSGAYEYISIIILIIVIIILFLMSLYHAFRSYFGYGYCYIDKWDIIDNWGTELNKYYDGDKEKVKNELDEYYVDRLKECRNRNFILNNKRQGYLFRVNLFICIQISLIIIAYTISSYINL</sequence>
<protein>
    <submittedName>
        <fullName evidence="2">Uncharacterized protein</fullName>
    </submittedName>
</protein>
<dbReference type="AlphaFoldDB" id="A0AAE5H7J7"/>